<keyword evidence="1" id="KW-0238">DNA-binding</keyword>
<protein>
    <submittedName>
        <fullName evidence="4">Recombinase family protein</fullName>
    </submittedName>
</protein>
<dbReference type="CDD" id="cd00338">
    <property type="entry name" value="Ser_Recombinase"/>
    <property type="match status" value="1"/>
</dbReference>
<dbReference type="Pfam" id="PF00239">
    <property type="entry name" value="Resolvase"/>
    <property type="match status" value="1"/>
</dbReference>
<dbReference type="InterPro" id="IPR050639">
    <property type="entry name" value="SSR_resolvase"/>
</dbReference>
<evidence type="ECO:0000256" key="2">
    <source>
        <dbReference type="ARBA" id="ARBA00023172"/>
    </source>
</evidence>
<dbReference type="Proteomes" id="UP001499951">
    <property type="component" value="Unassembled WGS sequence"/>
</dbReference>
<evidence type="ECO:0000256" key="1">
    <source>
        <dbReference type="ARBA" id="ARBA00023125"/>
    </source>
</evidence>
<gene>
    <name evidence="4" type="ORF">GCM10008942_40250</name>
</gene>
<evidence type="ECO:0000313" key="4">
    <source>
        <dbReference type="EMBL" id="GAA0587180.1"/>
    </source>
</evidence>
<sequence length="236" mass="25361">MPTRFVAYYRVSTAKQGASGLGLDAQRRAVEEYVKSAKGSLLGSFEEIESGKRNDRPALARALAHCRMTGAKLLIAKLDRLSRNVAFLANLMEGDVDFVACDMPTANNLTIHILAAVAQAEREAISARTKAALASIKERLDAGEEYISRRSGRPIGRLGGPNGLTVSRPDLGTAAVITRANEHAKRLEPTVRTLRNEGMSYAAIAARLTDLGAATPRGGAWTAMGVKRVLSRLETM</sequence>
<comment type="caution">
    <text evidence="4">The sequence shown here is derived from an EMBL/GenBank/DDBJ whole genome shotgun (WGS) entry which is preliminary data.</text>
</comment>
<dbReference type="PROSITE" id="PS51736">
    <property type="entry name" value="RECOMBINASES_3"/>
    <property type="match status" value="1"/>
</dbReference>
<dbReference type="PANTHER" id="PTHR30461">
    <property type="entry name" value="DNA-INVERTASE FROM LAMBDOID PROPHAGE"/>
    <property type="match status" value="1"/>
</dbReference>
<proteinExistence type="predicted"/>
<accession>A0ABN1FBU9</accession>
<dbReference type="Gene3D" id="3.40.50.1390">
    <property type="entry name" value="Resolvase, N-terminal catalytic domain"/>
    <property type="match status" value="1"/>
</dbReference>
<evidence type="ECO:0000259" key="3">
    <source>
        <dbReference type="PROSITE" id="PS51736"/>
    </source>
</evidence>
<organism evidence="4 5">
    <name type="scientific">Rhizomicrobium electricum</name>
    <dbReference type="NCBI Taxonomy" id="480070"/>
    <lineage>
        <taxon>Bacteria</taxon>
        <taxon>Pseudomonadati</taxon>
        <taxon>Pseudomonadota</taxon>
        <taxon>Alphaproteobacteria</taxon>
        <taxon>Micropepsales</taxon>
        <taxon>Micropepsaceae</taxon>
        <taxon>Rhizomicrobium</taxon>
    </lineage>
</organism>
<dbReference type="PANTHER" id="PTHR30461:SF2">
    <property type="entry name" value="SERINE RECOMBINASE PINE-RELATED"/>
    <property type="match status" value="1"/>
</dbReference>
<dbReference type="InterPro" id="IPR036162">
    <property type="entry name" value="Resolvase-like_N_sf"/>
</dbReference>
<dbReference type="SMART" id="SM00857">
    <property type="entry name" value="Resolvase"/>
    <property type="match status" value="1"/>
</dbReference>
<keyword evidence="5" id="KW-1185">Reference proteome</keyword>
<feature type="domain" description="Resolvase/invertase-type recombinase catalytic" evidence="3">
    <location>
        <begin position="4"/>
        <end position="140"/>
    </location>
</feature>
<evidence type="ECO:0000313" key="5">
    <source>
        <dbReference type="Proteomes" id="UP001499951"/>
    </source>
</evidence>
<name>A0ABN1FBU9_9PROT</name>
<dbReference type="EMBL" id="BAAADD010000013">
    <property type="protein sequence ID" value="GAA0587180.1"/>
    <property type="molecule type" value="Genomic_DNA"/>
</dbReference>
<keyword evidence="2" id="KW-0233">DNA recombination</keyword>
<reference evidence="4 5" key="1">
    <citation type="journal article" date="2019" name="Int. J. Syst. Evol. Microbiol.">
        <title>The Global Catalogue of Microorganisms (GCM) 10K type strain sequencing project: providing services to taxonomists for standard genome sequencing and annotation.</title>
        <authorList>
            <consortium name="The Broad Institute Genomics Platform"/>
            <consortium name="The Broad Institute Genome Sequencing Center for Infectious Disease"/>
            <person name="Wu L."/>
            <person name="Ma J."/>
        </authorList>
    </citation>
    <scope>NUCLEOTIDE SEQUENCE [LARGE SCALE GENOMIC DNA]</scope>
    <source>
        <strain evidence="4 5">JCM 15089</strain>
    </source>
</reference>
<dbReference type="InterPro" id="IPR006119">
    <property type="entry name" value="Resolv_N"/>
</dbReference>
<dbReference type="RefSeq" id="WP_166937422.1">
    <property type="nucleotide sequence ID" value="NZ_BAAADD010000013.1"/>
</dbReference>
<dbReference type="SUPFAM" id="SSF53041">
    <property type="entry name" value="Resolvase-like"/>
    <property type="match status" value="1"/>
</dbReference>